<gene>
    <name evidence="2" type="ORF">GA0061100_108287</name>
</gene>
<protein>
    <submittedName>
        <fullName evidence="2">Uncharacterized protein</fullName>
    </submittedName>
</protein>
<keyword evidence="3" id="KW-1185">Reference proteome</keyword>
<dbReference type="STRING" id="52131.GA0061100_108287"/>
<dbReference type="RefSeq" id="WP_075855467.1">
    <property type="nucleotide sequence ID" value="NZ_FMAC01000008.1"/>
</dbReference>
<evidence type="ECO:0000313" key="2">
    <source>
        <dbReference type="EMBL" id="SCB32095.1"/>
    </source>
</evidence>
<accession>A0A1C3VWT8</accession>
<keyword evidence="1" id="KW-0812">Transmembrane</keyword>
<evidence type="ECO:0000256" key="1">
    <source>
        <dbReference type="SAM" id="Phobius"/>
    </source>
</evidence>
<feature type="transmembrane region" description="Helical" evidence="1">
    <location>
        <begin position="15"/>
        <end position="34"/>
    </location>
</feature>
<proteinExistence type="predicted"/>
<dbReference type="AlphaFoldDB" id="A0A1C3VWT8"/>
<sequence>MGIFRITFGREPIKLAIRFILIATMLIVPELRLVSTVQRYPLLPDAQIASISVERVATCRSAEDVGATQDHKHSHGRKCYGVAYLVFGVLTTVATLHGPRLTAVRFIQGWPKLMSVIPPSILRPPNRMIYEAAQPVSAALDASDCDPITLVA</sequence>
<keyword evidence="1" id="KW-0472">Membrane</keyword>
<evidence type="ECO:0000313" key="3">
    <source>
        <dbReference type="Proteomes" id="UP000186228"/>
    </source>
</evidence>
<dbReference type="OrthoDB" id="9895199at2"/>
<keyword evidence="1" id="KW-1133">Transmembrane helix</keyword>
<dbReference type="EMBL" id="FMAC01000008">
    <property type="protein sequence ID" value="SCB32095.1"/>
    <property type="molecule type" value="Genomic_DNA"/>
</dbReference>
<reference evidence="3" key="1">
    <citation type="submission" date="2016-08" db="EMBL/GenBank/DDBJ databases">
        <authorList>
            <person name="Varghese N."/>
            <person name="Submissions Spin"/>
        </authorList>
    </citation>
    <scope>NUCLEOTIDE SEQUENCE [LARGE SCALE GENOMIC DNA]</scope>
    <source>
        <strain evidence="3">CCBAU 57015</strain>
    </source>
</reference>
<organism evidence="2 3">
    <name type="scientific">Rhizobium hainanense</name>
    <dbReference type="NCBI Taxonomy" id="52131"/>
    <lineage>
        <taxon>Bacteria</taxon>
        <taxon>Pseudomonadati</taxon>
        <taxon>Pseudomonadota</taxon>
        <taxon>Alphaproteobacteria</taxon>
        <taxon>Hyphomicrobiales</taxon>
        <taxon>Rhizobiaceae</taxon>
        <taxon>Rhizobium/Agrobacterium group</taxon>
        <taxon>Rhizobium</taxon>
    </lineage>
</organism>
<dbReference type="Proteomes" id="UP000186228">
    <property type="component" value="Unassembled WGS sequence"/>
</dbReference>
<name>A0A1C3VWT8_9HYPH</name>